<dbReference type="InterPro" id="IPR027417">
    <property type="entry name" value="P-loop_NTPase"/>
</dbReference>
<keyword evidence="4 6" id="KW-0067">ATP-binding</keyword>
<dbReference type="PROSITE" id="PS50893">
    <property type="entry name" value="ABC_TRANSPORTER_2"/>
    <property type="match status" value="1"/>
</dbReference>
<dbReference type="InterPro" id="IPR050153">
    <property type="entry name" value="Metal_Ion_Import_ABC"/>
</dbReference>
<evidence type="ECO:0000256" key="4">
    <source>
        <dbReference type="ARBA" id="ARBA00022840"/>
    </source>
</evidence>
<dbReference type="GO" id="GO:0005524">
    <property type="term" value="F:ATP binding"/>
    <property type="evidence" value="ECO:0007669"/>
    <property type="project" value="UniProtKB-KW"/>
</dbReference>
<dbReference type="SUPFAM" id="SSF52540">
    <property type="entry name" value="P-loop containing nucleoside triphosphate hydrolases"/>
    <property type="match status" value="1"/>
</dbReference>
<dbReference type="Proteomes" id="UP000285567">
    <property type="component" value="Unassembled WGS sequence"/>
</dbReference>
<dbReference type="InterPro" id="IPR003593">
    <property type="entry name" value="AAA+_ATPase"/>
</dbReference>
<feature type="domain" description="ABC transporter" evidence="5">
    <location>
        <begin position="6"/>
        <end position="222"/>
    </location>
</feature>
<dbReference type="SMART" id="SM00382">
    <property type="entry name" value="AAA"/>
    <property type="match status" value="1"/>
</dbReference>
<keyword evidence="2" id="KW-0813">Transport</keyword>
<name>A0A418IK79_STAXY</name>
<evidence type="ECO:0000256" key="1">
    <source>
        <dbReference type="ARBA" id="ARBA00005417"/>
    </source>
</evidence>
<keyword evidence="7" id="KW-1185">Reference proteome</keyword>
<proteinExistence type="inferred from homology"/>
<dbReference type="RefSeq" id="WP_107552217.1">
    <property type="nucleotide sequence ID" value="NZ_CABIWF010000001.1"/>
</dbReference>
<comment type="caution">
    <text evidence="6">The sequence shown here is derived from an EMBL/GenBank/DDBJ whole genome shotgun (WGS) entry which is preliminary data.</text>
</comment>
<dbReference type="AlphaFoldDB" id="A0A418IK79"/>
<dbReference type="Gene3D" id="3.40.50.300">
    <property type="entry name" value="P-loop containing nucleotide triphosphate hydrolases"/>
    <property type="match status" value="1"/>
</dbReference>
<evidence type="ECO:0000256" key="2">
    <source>
        <dbReference type="ARBA" id="ARBA00022448"/>
    </source>
</evidence>
<evidence type="ECO:0000313" key="7">
    <source>
        <dbReference type="Proteomes" id="UP000285567"/>
    </source>
</evidence>
<accession>A0A418IK79</accession>
<evidence type="ECO:0000313" key="6">
    <source>
        <dbReference type="EMBL" id="RIN07523.1"/>
    </source>
</evidence>
<dbReference type="PANTHER" id="PTHR42734">
    <property type="entry name" value="METAL TRANSPORT SYSTEM ATP-BINDING PROTEIN TM_0124-RELATED"/>
    <property type="match status" value="1"/>
</dbReference>
<evidence type="ECO:0000256" key="3">
    <source>
        <dbReference type="ARBA" id="ARBA00022741"/>
    </source>
</evidence>
<dbReference type="GO" id="GO:0016887">
    <property type="term" value="F:ATP hydrolysis activity"/>
    <property type="evidence" value="ECO:0007669"/>
    <property type="project" value="InterPro"/>
</dbReference>
<comment type="similarity">
    <text evidence="1">Belongs to the ABC transporter superfamily.</text>
</comment>
<reference evidence="6 7" key="1">
    <citation type="journal article" date="2016" name="Front. Microbiol.">
        <title>Comprehensive Phylogenetic Analysis of Bovine Non-aureus Staphylococci Species Based on Whole-Genome Sequencing.</title>
        <authorList>
            <person name="Naushad S."/>
            <person name="Barkema H.W."/>
            <person name="Luby C."/>
            <person name="Condas L.A."/>
            <person name="Nobrega D.B."/>
            <person name="Carson D.A."/>
            <person name="De Buck J."/>
        </authorList>
    </citation>
    <scope>NUCLEOTIDE SEQUENCE [LARGE SCALE GENOMIC DNA]</scope>
    <source>
        <strain evidence="6 7">SNUC 102</strain>
    </source>
</reference>
<gene>
    <name evidence="6" type="ORF">BU097_13465</name>
</gene>
<organism evidence="6 7">
    <name type="scientific">Staphylococcus xylosus</name>
    <dbReference type="NCBI Taxonomy" id="1288"/>
    <lineage>
        <taxon>Bacteria</taxon>
        <taxon>Bacillati</taxon>
        <taxon>Bacillota</taxon>
        <taxon>Bacilli</taxon>
        <taxon>Bacillales</taxon>
        <taxon>Staphylococcaceae</taxon>
        <taxon>Staphylococcus</taxon>
    </lineage>
</organism>
<dbReference type="OrthoDB" id="2290519at2"/>
<dbReference type="EMBL" id="QXUL01000100">
    <property type="protein sequence ID" value="RIN07523.1"/>
    <property type="molecule type" value="Genomic_DNA"/>
</dbReference>
<evidence type="ECO:0000259" key="5">
    <source>
        <dbReference type="PROSITE" id="PS50893"/>
    </source>
</evidence>
<keyword evidence="3" id="KW-0547">Nucleotide-binding</keyword>
<dbReference type="Pfam" id="PF00005">
    <property type="entry name" value="ABC_tran"/>
    <property type="match status" value="1"/>
</dbReference>
<protein>
    <submittedName>
        <fullName evidence="6">ATP-binding cassette domain-containing protein</fullName>
    </submittedName>
</protein>
<sequence length="272" mass="30759">MTEIAVEMDQVTLKLNNKTIINNLSFQIPKGSITLLKGKNGVGKSLTLKLMTKLITPNTGIINVSGYTSYAPDSFPKNIKLTTKSFLTTIQNLNMKRKPDSHTVDDYLSLLNLSSLQNTKLHHLSKGSLQKVNIIQTLLTDADIMVFDEPFSGLDKMSEAQFLTRLQQLSKTKTIIITDHDSNIEHTIATHILSLDDYTFMPQSNHQELKSITITNQQYVNEIIERDLASWVCAKLTSNHQYVTLQIDKQNLNVVLQHLLKHNCEIIEVKDL</sequence>
<dbReference type="InterPro" id="IPR003439">
    <property type="entry name" value="ABC_transporter-like_ATP-bd"/>
</dbReference>
<dbReference type="PANTHER" id="PTHR42734:SF17">
    <property type="entry name" value="METAL TRANSPORT SYSTEM ATP-BINDING PROTEIN TM_0124-RELATED"/>
    <property type="match status" value="1"/>
</dbReference>